<dbReference type="NCBIfam" id="TIGR00813">
    <property type="entry name" value="sss"/>
    <property type="match status" value="1"/>
</dbReference>
<name>A0A0J1BKW0_RHOIS</name>
<dbReference type="CDD" id="cd11493">
    <property type="entry name" value="SLC5sbd_NIS-like_u1"/>
    <property type="match status" value="1"/>
</dbReference>
<feature type="transmembrane region" description="Helical" evidence="12">
    <location>
        <begin position="320"/>
        <end position="344"/>
    </location>
</feature>
<evidence type="ECO:0000256" key="12">
    <source>
        <dbReference type="SAM" id="Phobius"/>
    </source>
</evidence>
<keyword evidence="6 12" id="KW-1133">Transmembrane helix</keyword>
<dbReference type="GO" id="GO:0005886">
    <property type="term" value="C:plasma membrane"/>
    <property type="evidence" value="ECO:0007669"/>
    <property type="project" value="UniProtKB-SubCell"/>
</dbReference>
<keyword evidence="10" id="KW-0739">Sodium transport</keyword>
<dbReference type="STRING" id="595434.RISK_000943"/>
<comment type="similarity">
    <text evidence="2 11">Belongs to the sodium:solute symporter (SSF) (TC 2.A.21) family.</text>
</comment>
<reference evidence="13" key="1">
    <citation type="submission" date="2015-05" db="EMBL/GenBank/DDBJ databases">
        <title>Permanent draft genome of Rhodopirellula islandicus K833.</title>
        <authorList>
            <person name="Kizina J."/>
            <person name="Richter M."/>
            <person name="Glockner F.O."/>
            <person name="Harder J."/>
        </authorList>
    </citation>
    <scope>NUCLEOTIDE SEQUENCE [LARGE SCALE GENOMIC DNA]</scope>
    <source>
        <strain evidence="13">K833</strain>
    </source>
</reference>
<organism evidence="13 14">
    <name type="scientific">Rhodopirellula islandica</name>
    <dbReference type="NCBI Taxonomy" id="595434"/>
    <lineage>
        <taxon>Bacteria</taxon>
        <taxon>Pseudomonadati</taxon>
        <taxon>Planctomycetota</taxon>
        <taxon>Planctomycetia</taxon>
        <taxon>Pirellulales</taxon>
        <taxon>Pirellulaceae</taxon>
        <taxon>Rhodopirellula</taxon>
    </lineage>
</organism>
<comment type="caution">
    <text evidence="13">The sequence shown here is derived from an EMBL/GenBank/DDBJ whole genome shotgun (WGS) entry which is preliminary data.</text>
</comment>
<feature type="transmembrane region" description="Helical" evidence="12">
    <location>
        <begin position="47"/>
        <end position="71"/>
    </location>
</feature>
<evidence type="ECO:0000313" key="14">
    <source>
        <dbReference type="Proteomes" id="UP000036367"/>
    </source>
</evidence>
<keyword evidence="8" id="KW-0406">Ion transport</keyword>
<dbReference type="GO" id="GO:0006814">
    <property type="term" value="P:sodium ion transport"/>
    <property type="evidence" value="ECO:0007669"/>
    <property type="project" value="UniProtKB-KW"/>
</dbReference>
<proteinExistence type="inferred from homology"/>
<keyword evidence="14" id="KW-1185">Reference proteome</keyword>
<evidence type="ECO:0000256" key="2">
    <source>
        <dbReference type="ARBA" id="ARBA00006434"/>
    </source>
</evidence>
<feature type="transmembrane region" description="Helical" evidence="12">
    <location>
        <begin position="152"/>
        <end position="171"/>
    </location>
</feature>
<dbReference type="OrthoDB" id="9810181at2"/>
<feature type="transmembrane region" description="Helical" evidence="12">
    <location>
        <begin position="6"/>
        <end position="26"/>
    </location>
</feature>
<evidence type="ECO:0000256" key="1">
    <source>
        <dbReference type="ARBA" id="ARBA00004651"/>
    </source>
</evidence>
<evidence type="ECO:0000256" key="8">
    <source>
        <dbReference type="ARBA" id="ARBA00023065"/>
    </source>
</evidence>
<feature type="transmembrane region" description="Helical" evidence="12">
    <location>
        <begin position="77"/>
        <end position="99"/>
    </location>
</feature>
<keyword evidence="5 12" id="KW-0812">Transmembrane</keyword>
<keyword evidence="4" id="KW-1003">Cell membrane</keyword>
<keyword evidence="7" id="KW-0915">Sodium</keyword>
<feature type="transmembrane region" description="Helical" evidence="12">
    <location>
        <begin position="279"/>
        <end position="308"/>
    </location>
</feature>
<feature type="transmembrane region" description="Helical" evidence="12">
    <location>
        <begin position="479"/>
        <end position="499"/>
    </location>
</feature>
<feature type="transmembrane region" description="Helical" evidence="12">
    <location>
        <begin position="183"/>
        <end position="203"/>
    </location>
</feature>
<dbReference type="AlphaFoldDB" id="A0A0J1BKW0"/>
<dbReference type="Proteomes" id="UP000036367">
    <property type="component" value="Unassembled WGS sequence"/>
</dbReference>
<dbReference type="InterPro" id="IPR001734">
    <property type="entry name" value="Na/solute_symporter"/>
</dbReference>
<feature type="transmembrane region" description="Helical" evidence="12">
    <location>
        <begin position="426"/>
        <end position="447"/>
    </location>
</feature>
<evidence type="ECO:0000256" key="6">
    <source>
        <dbReference type="ARBA" id="ARBA00022989"/>
    </source>
</evidence>
<evidence type="ECO:0000313" key="13">
    <source>
        <dbReference type="EMBL" id="KLU07142.1"/>
    </source>
</evidence>
<evidence type="ECO:0000256" key="5">
    <source>
        <dbReference type="ARBA" id="ARBA00022692"/>
    </source>
</evidence>
<dbReference type="PROSITE" id="PS50283">
    <property type="entry name" value="NA_SOLUT_SYMP_3"/>
    <property type="match status" value="1"/>
</dbReference>
<evidence type="ECO:0000256" key="3">
    <source>
        <dbReference type="ARBA" id="ARBA00022448"/>
    </source>
</evidence>
<keyword evidence="3" id="KW-0813">Transport</keyword>
<dbReference type="Gene3D" id="1.20.1730.10">
    <property type="entry name" value="Sodium/glucose cotransporter"/>
    <property type="match status" value="1"/>
</dbReference>
<dbReference type="EMBL" id="LECT01000007">
    <property type="protein sequence ID" value="KLU07142.1"/>
    <property type="molecule type" value="Genomic_DNA"/>
</dbReference>
<dbReference type="PATRIC" id="fig|595434.4.peg.907"/>
<feature type="transmembrane region" description="Helical" evidence="12">
    <location>
        <begin position="240"/>
        <end position="258"/>
    </location>
</feature>
<dbReference type="PANTHER" id="PTHR42985:SF47">
    <property type="entry name" value="INTEGRAL MEMBRANE TRANSPORT PROTEIN"/>
    <property type="match status" value="1"/>
</dbReference>
<evidence type="ECO:0000256" key="4">
    <source>
        <dbReference type="ARBA" id="ARBA00022475"/>
    </source>
</evidence>
<protein>
    <submittedName>
        <fullName evidence="13">Sodium-solute symporter</fullName>
    </submittedName>
</protein>
<keyword evidence="9 12" id="KW-0472">Membrane</keyword>
<accession>A0A0J1BKW0</accession>
<evidence type="ECO:0000256" key="9">
    <source>
        <dbReference type="ARBA" id="ARBA00023136"/>
    </source>
</evidence>
<dbReference type="Pfam" id="PF00474">
    <property type="entry name" value="SSF"/>
    <property type="match status" value="1"/>
</dbReference>
<feature type="transmembrane region" description="Helical" evidence="12">
    <location>
        <begin position="400"/>
        <end position="420"/>
    </location>
</feature>
<dbReference type="RefSeq" id="WP_047812921.1">
    <property type="nucleotide sequence ID" value="NZ_LECT01000007.1"/>
</dbReference>
<dbReference type="PANTHER" id="PTHR42985">
    <property type="entry name" value="SODIUM-COUPLED MONOCARBOXYLATE TRANSPORTER"/>
    <property type="match status" value="1"/>
</dbReference>
<dbReference type="InterPro" id="IPR051163">
    <property type="entry name" value="Sodium:Solute_Symporter_SSF"/>
</dbReference>
<dbReference type="GO" id="GO:0015293">
    <property type="term" value="F:symporter activity"/>
    <property type="evidence" value="ECO:0007669"/>
    <property type="project" value="TreeGrafter"/>
</dbReference>
<dbReference type="InterPro" id="IPR038377">
    <property type="entry name" value="Na/Glc_symporter_sf"/>
</dbReference>
<comment type="subcellular location">
    <subcellularLocation>
        <location evidence="1">Cell membrane</location>
        <topology evidence="1">Multi-pass membrane protein</topology>
    </subcellularLocation>
</comment>
<evidence type="ECO:0000256" key="10">
    <source>
        <dbReference type="ARBA" id="ARBA00023201"/>
    </source>
</evidence>
<sequence length="507" mass="54267">MAISSFDLAVLVIYMLAMVGFGLWVGRDQKDLAGYLLGGRDMPWWSILGSIVATETSTATFLSVPGIAFAVDGDMRFLQLGMGLVIGRLIVAVVLVPLFRRGEIYSAYEILATRFGDSSKRFASLLFLVTRNLGDGLRLFLAGIALEKVLSVDLVSCIVILGGFTIVYTFFGGIKAVIWSDCIQLVVYMVGGVLSLQILVNYFPGGWQQLVEFGQETGRFQVFDFRWRSTDNFSVLTEPFTFWSGVIGGAVLTLGTHGTDQMIVQRYLAARSTLDAQRAVVASGVVVLIQFALFLLLGVALAGFYSQIHPRAFEHNDEVFAAFIVDYLPVGLVGITLAAVFAAAMSTLSSSLNSSASAAVSDFYQPWLLARRNRSENKVADEKSSDDEVSGNLLGVSRKLTVAFGLIQIAIGIGASYLSSSVISDALAIAGFTAGILLGVFLLGILTTSAHQRGALVGMMTGMAVLTAIKFATLVAWPWLAIIGSVTTFVSGYVASRLIPAGPQTGQ</sequence>
<gene>
    <name evidence="13" type="ORF">RISK_000943</name>
</gene>
<evidence type="ECO:0000256" key="11">
    <source>
        <dbReference type="RuleBase" id="RU362091"/>
    </source>
</evidence>
<evidence type="ECO:0000256" key="7">
    <source>
        <dbReference type="ARBA" id="ARBA00023053"/>
    </source>
</evidence>